<evidence type="ECO:0000313" key="3">
    <source>
        <dbReference type="Proteomes" id="UP000053831"/>
    </source>
</evidence>
<evidence type="ECO:0000256" key="1">
    <source>
        <dbReference type="SAM" id="MobiDB-lite"/>
    </source>
</evidence>
<name>A0A0M8N6R7_ESCWE</name>
<comment type="caution">
    <text evidence="2">The sequence shown here is derived from an EMBL/GenBank/DDBJ whole genome shotgun (WGS) entry which is preliminary data.</text>
</comment>
<accession>A0A0M8N6R7</accession>
<dbReference type="AlphaFoldDB" id="A0A0M8N6R7"/>
<dbReference type="OrthoDB" id="4655872at2759"/>
<protein>
    <submittedName>
        <fullName evidence="2">Uncharacterized protein</fullName>
    </submittedName>
</protein>
<dbReference type="STRING" id="150374.A0A0M8N6R7"/>
<dbReference type="EMBL" id="LGSR01000006">
    <property type="protein sequence ID" value="KOS21844.1"/>
    <property type="molecule type" value="Genomic_DNA"/>
</dbReference>
<feature type="region of interest" description="Disordered" evidence="1">
    <location>
        <begin position="241"/>
        <end position="276"/>
    </location>
</feature>
<proteinExistence type="predicted"/>
<sequence length="276" mass="31153">MQETRLVPIAPDKRSDISSYHNLHQQLRTLAGTCRESRAVVNSAVSRPGALRLGNGSLLSIAGSSDIVFLEYSPPDFYGSGCNLAIDPDCPGLDLIRRVAVRYCPSWHRETAPSVCPFCRQAHSATSCRPDFPTHLYQFLARHLPRLEDFYFVDYFVLRKHPKGAGKADALSPAIRCGNQTFYEANPDEWDIKPHVLVLRSWLEDRFVRYAKMSRLARHRDPDKVRFGILACEHAIEPPISVQSKSKPKQITAAEYDSQTKATVRPPTHQQQPQTT</sequence>
<reference evidence="2 3" key="1">
    <citation type="submission" date="2015-07" db="EMBL/GenBank/DDBJ databases">
        <title>The genome of the fungus Escovopsis weberi, a specialized disease agent of ant agriculture.</title>
        <authorList>
            <person name="de Man T.J."/>
            <person name="Stajich J.E."/>
            <person name="Kubicek C.P."/>
            <person name="Chenthamara K."/>
            <person name="Atanasova L."/>
            <person name="Druzhinina I.S."/>
            <person name="Birnbaum S."/>
            <person name="Barribeau S.M."/>
            <person name="Teiling C."/>
            <person name="Suen G."/>
            <person name="Currie C."/>
            <person name="Gerardo N.M."/>
        </authorList>
    </citation>
    <scope>NUCLEOTIDE SEQUENCE [LARGE SCALE GENOMIC DNA]</scope>
</reference>
<evidence type="ECO:0000313" key="2">
    <source>
        <dbReference type="EMBL" id="KOS21844.1"/>
    </source>
</evidence>
<organism evidence="2 3">
    <name type="scientific">Escovopsis weberi</name>
    <dbReference type="NCBI Taxonomy" id="150374"/>
    <lineage>
        <taxon>Eukaryota</taxon>
        <taxon>Fungi</taxon>
        <taxon>Dikarya</taxon>
        <taxon>Ascomycota</taxon>
        <taxon>Pezizomycotina</taxon>
        <taxon>Sordariomycetes</taxon>
        <taxon>Hypocreomycetidae</taxon>
        <taxon>Hypocreales</taxon>
        <taxon>Hypocreaceae</taxon>
        <taxon>Escovopsis</taxon>
    </lineage>
</organism>
<gene>
    <name evidence="2" type="ORF">ESCO_001820</name>
</gene>
<dbReference type="Proteomes" id="UP000053831">
    <property type="component" value="Unassembled WGS sequence"/>
</dbReference>
<feature type="compositionally biased region" description="Low complexity" evidence="1">
    <location>
        <begin position="266"/>
        <end position="276"/>
    </location>
</feature>
<keyword evidence="3" id="KW-1185">Reference proteome</keyword>